<reference evidence="1" key="1">
    <citation type="submission" date="2023-01" db="EMBL/GenBank/DDBJ databases">
        <title>Genome assembly of the deep-sea coral Lophelia pertusa.</title>
        <authorList>
            <person name="Herrera S."/>
            <person name="Cordes E."/>
        </authorList>
    </citation>
    <scope>NUCLEOTIDE SEQUENCE</scope>
    <source>
        <strain evidence="1">USNM1676648</strain>
        <tissue evidence="1">Polyp</tissue>
    </source>
</reference>
<protein>
    <submittedName>
        <fullName evidence="1">Uncharacterized protein</fullName>
    </submittedName>
</protein>
<sequence>MASVMLTDATTVAEKKNPSWKKKIVFFYRGMCKEEYIPYLQELCLKPPMGKKCFDVLATPLTAVNSSSQSYVPPDQWSRKKAFLDRWSRALGTRLAWYNIVTYVQDPIIFEVPVSFPSRLSRLCAYE</sequence>
<evidence type="ECO:0000313" key="2">
    <source>
        <dbReference type="Proteomes" id="UP001163046"/>
    </source>
</evidence>
<evidence type="ECO:0000313" key="1">
    <source>
        <dbReference type="EMBL" id="KAJ7390063.1"/>
    </source>
</evidence>
<name>A0A9W9ZY87_9CNID</name>
<gene>
    <name evidence="1" type="ORF">OS493_027588</name>
</gene>
<keyword evidence="2" id="KW-1185">Reference proteome</keyword>
<comment type="caution">
    <text evidence="1">The sequence shown here is derived from an EMBL/GenBank/DDBJ whole genome shotgun (WGS) entry which is preliminary data.</text>
</comment>
<dbReference type="AlphaFoldDB" id="A0A9W9ZY87"/>
<accession>A0A9W9ZY87</accession>
<proteinExistence type="predicted"/>
<organism evidence="1 2">
    <name type="scientific">Desmophyllum pertusum</name>
    <dbReference type="NCBI Taxonomy" id="174260"/>
    <lineage>
        <taxon>Eukaryota</taxon>
        <taxon>Metazoa</taxon>
        <taxon>Cnidaria</taxon>
        <taxon>Anthozoa</taxon>
        <taxon>Hexacorallia</taxon>
        <taxon>Scleractinia</taxon>
        <taxon>Caryophylliina</taxon>
        <taxon>Caryophylliidae</taxon>
        <taxon>Desmophyllum</taxon>
    </lineage>
</organism>
<dbReference type="Proteomes" id="UP001163046">
    <property type="component" value="Unassembled WGS sequence"/>
</dbReference>
<dbReference type="EMBL" id="MU825421">
    <property type="protein sequence ID" value="KAJ7390063.1"/>
    <property type="molecule type" value="Genomic_DNA"/>
</dbReference>